<comment type="caution">
    <text evidence="3">The sequence shown here is derived from an EMBL/GenBank/DDBJ whole genome shotgun (WGS) entry which is preliminary data.</text>
</comment>
<accession>A0A9N7YGC4</accession>
<keyword evidence="2" id="KW-1133">Transmembrane helix</keyword>
<dbReference type="Proteomes" id="UP001153269">
    <property type="component" value="Unassembled WGS sequence"/>
</dbReference>
<protein>
    <submittedName>
        <fullName evidence="3">Uncharacterized protein</fullName>
    </submittedName>
</protein>
<feature type="compositionally biased region" description="Acidic residues" evidence="1">
    <location>
        <begin position="69"/>
        <end position="84"/>
    </location>
</feature>
<sequence length="120" mass="14099">MDGQRRKRKSQCRLGLASCIFSFIPLFPPFNLFLVIKRRELREEGEENEEEEEVEKEEEESEKRRELREEVEEEEEEEEDEEESVSLTCTDVSTGNSLGLASCLHHYFPPLSLWSEKEGS</sequence>
<proteinExistence type="predicted"/>
<evidence type="ECO:0000313" key="3">
    <source>
        <dbReference type="EMBL" id="CAB1424546.1"/>
    </source>
</evidence>
<evidence type="ECO:0000256" key="2">
    <source>
        <dbReference type="SAM" id="Phobius"/>
    </source>
</evidence>
<keyword evidence="2" id="KW-0472">Membrane</keyword>
<name>A0A9N7YGC4_PLEPL</name>
<keyword evidence="2" id="KW-0812">Transmembrane</keyword>
<evidence type="ECO:0000313" key="4">
    <source>
        <dbReference type="Proteomes" id="UP001153269"/>
    </source>
</evidence>
<keyword evidence="4" id="KW-1185">Reference proteome</keyword>
<dbReference type="EMBL" id="CADEAL010000737">
    <property type="protein sequence ID" value="CAB1424546.1"/>
    <property type="molecule type" value="Genomic_DNA"/>
</dbReference>
<feature type="compositionally biased region" description="Acidic residues" evidence="1">
    <location>
        <begin position="43"/>
        <end position="60"/>
    </location>
</feature>
<reference evidence="3" key="1">
    <citation type="submission" date="2020-03" db="EMBL/GenBank/DDBJ databases">
        <authorList>
            <person name="Weist P."/>
        </authorList>
    </citation>
    <scope>NUCLEOTIDE SEQUENCE</scope>
</reference>
<feature type="transmembrane region" description="Helical" evidence="2">
    <location>
        <begin position="12"/>
        <end position="36"/>
    </location>
</feature>
<feature type="region of interest" description="Disordered" evidence="1">
    <location>
        <begin position="42"/>
        <end position="90"/>
    </location>
</feature>
<gene>
    <name evidence="3" type="ORF">PLEPLA_LOCUS12474</name>
</gene>
<dbReference type="AlphaFoldDB" id="A0A9N7YGC4"/>
<organism evidence="3 4">
    <name type="scientific">Pleuronectes platessa</name>
    <name type="common">European plaice</name>
    <dbReference type="NCBI Taxonomy" id="8262"/>
    <lineage>
        <taxon>Eukaryota</taxon>
        <taxon>Metazoa</taxon>
        <taxon>Chordata</taxon>
        <taxon>Craniata</taxon>
        <taxon>Vertebrata</taxon>
        <taxon>Euteleostomi</taxon>
        <taxon>Actinopterygii</taxon>
        <taxon>Neopterygii</taxon>
        <taxon>Teleostei</taxon>
        <taxon>Neoteleostei</taxon>
        <taxon>Acanthomorphata</taxon>
        <taxon>Carangaria</taxon>
        <taxon>Pleuronectiformes</taxon>
        <taxon>Pleuronectoidei</taxon>
        <taxon>Pleuronectidae</taxon>
        <taxon>Pleuronectes</taxon>
    </lineage>
</organism>
<evidence type="ECO:0000256" key="1">
    <source>
        <dbReference type="SAM" id="MobiDB-lite"/>
    </source>
</evidence>